<feature type="signal peptide" evidence="1">
    <location>
        <begin position="1"/>
        <end position="19"/>
    </location>
</feature>
<sequence>MLRRWHLAAFAVLAALALACEGAGNAAGEPAGPPQKGLPVSMAALGDSITAGYGTCFTLVACGRNSWSTGGGAAVDSHYRRIREGNAAIRGHAENYAVPGARARDLTAQVVRAVDDQAQYVTVLIGANDACAGRVADMTGPGDFREQVDTALARLKKGLPKARVLVVSIPDLYRLWQLGHDDERAVRAWSRGVCQSLLARPTSTARADERRRRQVADRVDAYNRELAAACEDYGRRCRWDGGRAHRVRFSLDLVNELDYFHPDVEGQNELADVTYPGRFGW</sequence>
<keyword evidence="3" id="KW-1185">Reference proteome</keyword>
<name>A0A919JR20_9ACTN</name>
<dbReference type="Gene3D" id="3.40.50.1110">
    <property type="entry name" value="SGNH hydrolase"/>
    <property type="match status" value="1"/>
</dbReference>
<proteinExistence type="predicted"/>
<feature type="chain" id="PRO_5039409515" evidence="1">
    <location>
        <begin position="20"/>
        <end position="281"/>
    </location>
</feature>
<protein>
    <submittedName>
        <fullName evidence="2">Lipoprotein</fullName>
    </submittedName>
</protein>
<dbReference type="InterPro" id="IPR036514">
    <property type="entry name" value="SGNH_hydro_sf"/>
</dbReference>
<dbReference type="GO" id="GO:0004620">
    <property type="term" value="F:phospholipase activity"/>
    <property type="evidence" value="ECO:0007669"/>
    <property type="project" value="InterPro"/>
</dbReference>
<reference evidence="2" key="1">
    <citation type="submission" date="2021-01" db="EMBL/GenBank/DDBJ databases">
        <title>Whole genome shotgun sequence of Actinoplanes nipponensis NBRC 14063.</title>
        <authorList>
            <person name="Komaki H."/>
            <person name="Tamura T."/>
        </authorList>
    </citation>
    <scope>NUCLEOTIDE SEQUENCE</scope>
    <source>
        <strain evidence="2">NBRC 14063</strain>
    </source>
</reference>
<evidence type="ECO:0000313" key="2">
    <source>
        <dbReference type="EMBL" id="GIE53775.1"/>
    </source>
</evidence>
<keyword evidence="1" id="KW-0732">Signal</keyword>
<dbReference type="SUPFAM" id="SSF52266">
    <property type="entry name" value="SGNH hydrolase"/>
    <property type="match status" value="1"/>
</dbReference>
<dbReference type="InterPro" id="IPR038885">
    <property type="entry name" value="PLB1"/>
</dbReference>
<dbReference type="Pfam" id="PF00657">
    <property type="entry name" value="Lipase_GDSL"/>
    <property type="match status" value="1"/>
</dbReference>
<keyword evidence="2" id="KW-0449">Lipoprotein</keyword>
<dbReference type="RefSeq" id="WP_203776145.1">
    <property type="nucleotide sequence ID" value="NZ_BAAAYJ010000066.1"/>
</dbReference>
<accession>A0A919JR20</accession>
<dbReference type="PANTHER" id="PTHR21325">
    <property type="entry name" value="PHOSPHOLIPASE B, PLB1"/>
    <property type="match status" value="1"/>
</dbReference>
<dbReference type="Proteomes" id="UP000647172">
    <property type="component" value="Unassembled WGS sequence"/>
</dbReference>
<dbReference type="InterPro" id="IPR001087">
    <property type="entry name" value="GDSL"/>
</dbReference>
<evidence type="ECO:0000313" key="3">
    <source>
        <dbReference type="Proteomes" id="UP000647172"/>
    </source>
</evidence>
<organism evidence="2 3">
    <name type="scientific">Actinoplanes nipponensis</name>
    <dbReference type="NCBI Taxonomy" id="135950"/>
    <lineage>
        <taxon>Bacteria</taxon>
        <taxon>Bacillati</taxon>
        <taxon>Actinomycetota</taxon>
        <taxon>Actinomycetes</taxon>
        <taxon>Micromonosporales</taxon>
        <taxon>Micromonosporaceae</taxon>
        <taxon>Actinoplanes</taxon>
    </lineage>
</organism>
<comment type="caution">
    <text evidence="2">The sequence shown here is derived from an EMBL/GenBank/DDBJ whole genome shotgun (WGS) entry which is preliminary data.</text>
</comment>
<evidence type="ECO:0000256" key="1">
    <source>
        <dbReference type="SAM" id="SignalP"/>
    </source>
</evidence>
<gene>
    <name evidence="2" type="ORF">Ani05nite_73090</name>
</gene>
<dbReference type="PANTHER" id="PTHR21325:SF31">
    <property type="entry name" value="GH22081P-RELATED"/>
    <property type="match status" value="1"/>
</dbReference>
<dbReference type="AlphaFoldDB" id="A0A919JR20"/>
<dbReference type="EMBL" id="BOMQ01000089">
    <property type="protein sequence ID" value="GIE53775.1"/>
    <property type="molecule type" value="Genomic_DNA"/>
</dbReference>
<dbReference type="PROSITE" id="PS51257">
    <property type="entry name" value="PROKAR_LIPOPROTEIN"/>
    <property type="match status" value="1"/>
</dbReference>